<comment type="caution">
    <text evidence="2">The sequence shown here is derived from an EMBL/GenBank/DDBJ whole genome shotgun (WGS) entry which is preliminary data.</text>
</comment>
<organism evidence="2 3">
    <name type="scientific">Shimia litoralis</name>
    <dbReference type="NCBI Taxonomy" id="420403"/>
    <lineage>
        <taxon>Bacteria</taxon>
        <taxon>Pseudomonadati</taxon>
        <taxon>Pseudomonadota</taxon>
        <taxon>Alphaproteobacteria</taxon>
        <taxon>Rhodobacterales</taxon>
        <taxon>Roseobacteraceae</taxon>
    </lineage>
</organism>
<dbReference type="AlphaFoldDB" id="A0A4U7N1I0"/>
<feature type="chain" id="PRO_5020384985" evidence="1">
    <location>
        <begin position="21"/>
        <end position="80"/>
    </location>
</feature>
<evidence type="ECO:0000313" key="2">
    <source>
        <dbReference type="EMBL" id="TKZ19217.1"/>
    </source>
</evidence>
<sequence length="80" mass="8819">MRRNLLLTVPILLASCAQFPAVDSTEDPALADAPYPELVPVEQVLIDTPPRLDENSADQLQSRINGLNRRADALRNIPTQ</sequence>
<keyword evidence="3" id="KW-1185">Reference proteome</keyword>
<feature type="signal peptide" evidence="1">
    <location>
        <begin position="1"/>
        <end position="20"/>
    </location>
</feature>
<dbReference type="Proteomes" id="UP000306575">
    <property type="component" value="Unassembled WGS sequence"/>
</dbReference>
<name>A0A4U7N1I0_9RHOB</name>
<dbReference type="RefSeq" id="WP_138016705.1">
    <property type="nucleotide sequence ID" value="NZ_SULI01000015.1"/>
</dbReference>
<evidence type="ECO:0000256" key="1">
    <source>
        <dbReference type="SAM" id="SignalP"/>
    </source>
</evidence>
<reference evidence="2 3" key="1">
    <citation type="submission" date="2019-04" db="EMBL/GenBank/DDBJ databases">
        <title>Genome sequence of Pelagicola litoralis CL-ES2.</title>
        <authorList>
            <person name="Cao J."/>
        </authorList>
    </citation>
    <scope>NUCLEOTIDE SEQUENCE [LARGE SCALE GENOMIC DNA]</scope>
    <source>
        <strain evidence="2 3">CL-ES2</strain>
    </source>
</reference>
<protein>
    <submittedName>
        <fullName evidence="2">Uncharacterized protein</fullName>
    </submittedName>
</protein>
<gene>
    <name evidence="2" type="ORF">FAP39_12325</name>
</gene>
<keyword evidence="1" id="KW-0732">Signal</keyword>
<dbReference type="PROSITE" id="PS51257">
    <property type="entry name" value="PROKAR_LIPOPROTEIN"/>
    <property type="match status" value="1"/>
</dbReference>
<dbReference type="EMBL" id="SULI01000015">
    <property type="protein sequence ID" value="TKZ19217.1"/>
    <property type="molecule type" value="Genomic_DNA"/>
</dbReference>
<proteinExistence type="predicted"/>
<accession>A0A4U7N1I0</accession>
<evidence type="ECO:0000313" key="3">
    <source>
        <dbReference type="Proteomes" id="UP000306575"/>
    </source>
</evidence>
<dbReference type="OrthoDB" id="7872359at2"/>